<evidence type="ECO:0000313" key="2">
    <source>
        <dbReference type="Proteomes" id="UP000184063"/>
    </source>
</evidence>
<protein>
    <submittedName>
        <fullName evidence="1">Uncharacterized protein</fullName>
    </submittedName>
</protein>
<organism evidence="1 2">
    <name type="scientific">Aspergillus luchuensis (strain CBS 106.47)</name>
    <dbReference type="NCBI Taxonomy" id="1137211"/>
    <lineage>
        <taxon>Eukaryota</taxon>
        <taxon>Fungi</taxon>
        <taxon>Dikarya</taxon>
        <taxon>Ascomycota</taxon>
        <taxon>Pezizomycotina</taxon>
        <taxon>Eurotiomycetes</taxon>
        <taxon>Eurotiomycetidae</taxon>
        <taxon>Eurotiales</taxon>
        <taxon>Aspergillaceae</taxon>
        <taxon>Aspergillus</taxon>
        <taxon>Aspergillus subgen. Circumdati</taxon>
    </lineage>
</organism>
<dbReference type="EMBL" id="KV878236">
    <property type="protein sequence ID" value="OJZ92580.1"/>
    <property type="molecule type" value="Genomic_DNA"/>
</dbReference>
<dbReference type="VEuPathDB" id="FungiDB:ASPFODRAFT_267491"/>
<proteinExistence type="predicted"/>
<evidence type="ECO:0000313" key="1">
    <source>
        <dbReference type="EMBL" id="OJZ92580.1"/>
    </source>
</evidence>
<dbReference type="AlphaFoldDB" id="A0A1M3U0N7"/>
<dbReference type="Proteomes" id="UP000184063">
    <property type="component" value="Unassembled WGS sequence"/>
</dbReference>
<name>A0A1M3U0N7_ASPLC</name>
<gene>
    <name evidence="1" type="ORF">ASPFODRAFT_267491</name>
</gene>
<reference evidence="2" key="1">
    <citation type="journal article" date="2017" name="Genome Biol.">
        <title>Comparative genomics reveals high biological diversity and specific adaptations in the industrially and medically important fungal genus Aspergillus.</title>
        <authorList>
            <person name="de Vries R.P."/>
            <person name="Riley R."/>
            <person name="Wiebenga A."/>
            <person name="Aguilar-Osorio G."/>
            <person name="Amillis S."/>
            <person name="Uchima C.A."/>
            <person name="Anderluh G."/>
            <person name="Asadollahi M."/>
            <person name="Askin M."/>
            <person name="Barry K."/>
            <person name="Battaglia E."/>
            <person name="Bayram O."/>
            <person name="Benocci T."/>
            <person name="Braus-Stromeyer S.A."/>
            <person name="Caldana C."/>
            <person name="Canovas D."/>
            <person name="Cerqueira G.C."/>
            <person name="Chen F."/>
            <person name="Chen W."/>
            <person name="Choi C."/>
            <person name="Clum A."/>
            <person name="Dos Santos R.A."/>
            <person name="Damasio A.R."/>
            <person name="Diallinas G."/>
            <person name="Emri T."/>
            <person name="Fekete E."/>
            <person name="Flipphi M."/>
            <person name="Freyberg S."/>
            <person name="Gallo A."/>
            <person name="Gournas C."/>
            <person name="Habgood R."/>
            <person name="Hainaut M."/>
            <person name="Harispe M.L."/>
            <person name="Henrissat B."/>
            <person name="Hilden K.S."/>
            <person name="Hope R."/>
            <person name="Hossain A."/>
            <person name="Karabika E."/>
            <person name="Karaffa L."/>
            <person name="Karanyi Z."/>
            <person name="Krasevec N."/>
            <person name="Kuo A."/>
            <person name="Kusch H."/>
            <person name="LaButti K."/>
            <person name="Lagendijk E.L."/>
            <person name="Lapidus A."/>
            <person name="Levasseur A."/>
            <person name="Lindquist E."/>
            <person name="Lipzen A."/>
            <person name="Logrieco A.F."/>
            <person name="MacCabe A."/>
            <person name="Maekelae M.R."/>
            <person name="Malavazi I."/>
            <person name="Melin P."/>
            <person name="Meyer V."/>
            <person name="Mielnichuk N."/>
            <person name="Miskei M."/>
            <person name="Molnar A.P."/>
            <person name="Mule G."/>
            <person name="Ngan C.Y."/>
            <person name="Orejas M."/>
            <person name="Orosz E."/>
            <person name="Ouedraogo J.P."/>
            <person name="Overkamp K.M."/>
            <person name="Park H.-S."/>
            <person name="Perrone G."/>
            <person name="Piumi F."/>
            <person name="Punt P.J."/>
            <person name="Ram A.F."/>
            <person name="Ramon A."/>
            <person name="Rauscher S."/>
            <person name="Record E."/>
            <person name="Riano-Pachon D.M."/>
            <person name="Robert V."/>
            <person name="Roehrig J."/>
            <person name="Ruller R."/>
            <person name="Salamov A."/>
            <person name="Salih N.S."/>
            <person name="Samson R.A."/>
            <person name="Sandor E."/>
            <person name="Sanguinetti M."/>
            <person name="Schuetze T."/>
            <person name="Sepcic K."/>
            <person name="Shelest E."/>
            <person name="Sherlock G."/>
            <person name="Sophianopoulou V."/>
            <person name="Squina F.M."/>
            <person name="Sun H."/>
            <person name="Susca A."/>
            <person name="Todd R.B."/>
            <person name="Tsang A."/>
            <person name="Unkles S.E."/>
            <person name="van de Wiele N."/>
            <person name="van Rossen-Uffink D."/>
            <person name="Oliveira J.V."/>
            <person name="Vesth T.C."/>
            <person name="Visser J."/>
            <person name="Yu J.-H."/>
            <person name="Zhou M."/>
            <person name="Andersen M.R."/>
            <person name="Archer D.B."/>
            <person name="Baker S.E."/>
            <person name="Benoit I."/>
            <person name="Brakhage A.A."/>
            <person name="Braus G.H."/>
            <person name="Fischer R."/>
            <person name="Frisvad J.C."/>
            <person name="Goldman G.H."/>
            <person name="Houbraken J."/>
            <person name="Oakley B."/>
            <person name="Pocsi I."/>
            <person name="Scazzocchio C."/>
            <person name="Seiboth B."/>
            <person name="vanKuyk P.A."/>
            <person name="Wortman J."/>
            <person name="Dyer P.S."/>
            <person name="Grigoriev I.V."/>
        </authorList>
    </citation>
    <scope>NUCLEOTIDE SEQUENCE [LARGE SCALE GENOMIC DNA]</scope>
    <source>
        <strain evidence="2">CBS 106.47</strain>
    </source>
</reference>
<accession>A0A1M3U0N7</accession>
<sequence length="114" mass="13214">MYCICPTPLLICSLSRQWPFMLPRHPGIHGQLLSPPFRIRTRSRNGNRTKIPRHQLLLRRWVSPVSLYLCLVSAWPGPSPLRPPVQSSSTQARRSLYSFPQLIPHPTRHHSYLT</sequence>